<accession>A0A1B1BQF3</accession>
<dbReference type="Pfam" id="PF07987">
    <property type="entry name" value="DUF1775"/>
    <property type="match status" value="1"/>
</dbReference>
<dbReference type="KEGG" id="cart:PA27867_3938"/>
<dbReference type="Proteomes" id="UP000092582">
    <property type="component" value="Plasmid pP27867_1"/>
</dbReference>
<dbReference type="InterPro" id="IPR012533">
    <property type="entry name" value="YcnI-copper_dom"/>
</dbReference>
<evidence type="ECO:0000256" key="2">
    <source>
        <dbReference type="SAM" id="Phobius"/>
    </source>
</evidence>
<evidence type="ECO:0000313" key="6">
    <source>
        <dbReference type="Proteomes" id="UP000092582"/>
    </source>
</evidence>
<evidence type="ECO:0000259" key="4">
    <source>
        <dbReference type="Pfam" id="PF07987"/>
    </source>
</evidence>
<feature type="signal peptide" evidence="3">
    <location>
        <begin position="1"/>
        <end position="29"/>
    </location>
</feature>
<proteinExistence type="predicted"/>
<keyword evidence="2" id="KW-0472">Membrane</keyword>
<protein>
    <recommendedName>
        <fullName evidence="4">YncI copper-binding domain-containing protein</fullName>
    </recommendedName>
</protein>
<keyword evidence="5" id="KW-0614">Plasmid</keyword>
<feature type="transmembrane region" description="Helical" evidence="2">
    <location>
        <begin position="220"/>
        <end position="242"/>
    </location>
</feature>
<keyword evidence="6" id="KW-1185">Reference proteome</keyword>
<dbReference type="EMBL" id="CP016283">
    <property type="protein sequence ID" value="ANP74847.1"/>
    <property type="molecule type" value="Genomic_DNA"/>
</dbReference>
<gene>
    <name evidence="5" type="ORF">PA27867_3938</name>
</gene>
<dbReference type="CDD" id="cd08545">
    <property type="entry name" value="YcnI_like"/>
    <property type="match status" value="1"/>
</dbReference>
<keyword evidence="3" id="KW-0732">Signal</keyword>
<dbReference type="AlphaFoldDB" id="A0A1B1BQF3"/>
<sequence precursor="true">MKNRTLATSLTAVGAGIALAIAAPLAASAHVSITPNSADPGASQNFVFQAANESATASTIKVEIALPTDTPIVSVRYQATPGWTTEVITSTLPEPVEVSGNTITDAPTSIVFTADEGNGIRPGSFQQWTVSLGPIPETGSLLFPAVQTYDDGDVANWTATAEDLEADETLKAAPVLFVEDEVVADGHGGSSSTDHSATETDAEVATTSTATGATDSGLPLGLSIAALILAAVGTILGAVSLFGRKRSA</sequence>
<keyword evidence="2" id="KW-1133">Transmembrane helix</keyword>
<dbReference type="RefSeq" id="WP_066600605.1">
    <property type="nucleotide sequence ID" value="NZ_CP016283.1"/>
</dbReference>
<keyword evidence="2" id="KW-0812">Transmembrane</keyword>
<organism evidence="5 6">
    <name type="scientific">Cryobacterium arcticum</name>
    <dbReference type="NCBI Taxonomy" id="670052"/>
    <lineage>
        <taxon>Bacteria</taxon>
        <taxon>Bacillati</taxon>
        <taxon>Actinomycetota</taxon>
        <taxon>Actinomycetes</taxon>
        <taxon>Micrococcales</taxon>
        <taxon>Microbacteriaceae</taxon>
        <taxon>Cryobacterium</taxon>
    </lineage>
</organism>
<evidence type="ECO:0000313" key="5">
    <source>
        <dbReference type="EMBL" id="ANP74847.1"/>
    </source>
</evidence>
<evidence type="ECO:0000256" key="1">
    <source>
        <dbReference type="SAM" id="MobiDB-lite"/>
    </source>
</evidence>
<dbReference type="Gene3D" id="2.60.40.2230">
    <property type="entry name" value="Uncharacterised protein YcnI-like PF07987, DUF1775"/>
    <property type="match status" value="1"/>
</dbReference>
<geneLocation type="plasmid" evidence="6">
    <name>pp27867_1</name>
</geneLocation>
<feature type="chain" id="PRO_5030766998" description="YncI copper-binding domain-containing protein" evidence="3">
    <location>
        <begin position="30"/>
        <end position="248"/>
    </location>
</feature>
<name>A0A1B1BQF3_9MICO</name>
<dbReference type="InterPro" id="IPR038507">
    <property type="entry name" value="YcnI-like_sf"/>
</dbReference>
<reference evidence="5 6" key="1">
    <citation type="submission" date="2016-06" db="EMBL/GenBank/DDBJ databases">
        <title>Genome sequencing of Cryobacterium arcticum PAMC 27867.</title>
        <authorList>
            <person name="Lee J."/>
            <person name="Kim O.-S."/>
        </authorList>
    </citation>
    <scope>NUCLEOTIDE SEQUENCE [LARGE SCALE GENOMIC DNA]</scope>
    <source>
        <strain evidence="5 6">PAMC 27867</strain>
        <plasmid evidence="6">pp27867_1</plasmid>
    </source>
</reference>
<feature type="region of interest" description="Disordered" evidence="1">
    <location>
        <begin position="184"/>
        <end position="211"/>
    </location>
</feature>
<feature type="domain" description="YncI copper-binding" evidence="4">
    <location>
        <begin position="30"/>
        <end position="176"/>
    </location>
</feature>
<evidence type="ECO:0000256" key="3">
    <source>
        <dbReference type="SAM" id="SignalP"/>
    </source>
</evidence>